<dbReference type="Gene3D" id="3.50.50.60">
    <property type="entry name" value="FAD/NAD(P)-binding domain"/>
    <property type="match status" value="1"/>
</dbReference>
<dbReference type="Gene3D" id="1.10.405.20">
    <property type="match status" value="1"/>
</dbReference>
<evidence type="ECO:0000313" key="2">
    <source>
        <dbReference type="EMBL" id="KAJ5378232.1"/>
    </source>
</evidence>
<organism evidence="2 3">
    <name type="scientific">Penicillium cataractarum</name>
    <dbReference type="NCBI Taxonomy" id="2100454"/>
    <lineage>
        <taxon>Eukaryota</taxon>
        <taxon>Fungi</taxon>
        <taxon>Dikarya</taxon>
        <taxon>Ascomycota</taxon>
        <taxon>Pezizomycotina</taxon>
        <taxon>Eurotiomycetes</taxon>
        <taxon>Eurotiomycetidae</taxon>
        <taxon>Eurotiales</taxon>
        <taxon>Aspergillaceae</taxon>
        <taxon>Penicillium</taxon>
    </lineage>
</organism>
<dbReference type="RefSeq" id="XP_056557095.1">
    <property type="nucleotide sequence ID" value="XM_056698570.1"/>
</dbReference>
<evidence type="ECO:0000313" key="3">
    <source>
        <dbReference type="Proteomes" id="UP001147782"/>
    </source>
</evidence>
<dbReference type="GeneID" id="81437749"/>
<name>A0A9W9SGK0_9EURO</name>
<reference evidence="2" key="1">
    <citation type="submission" date="2022-11" db="EMBL/GenBank/DDBJ databases">
        <authorList>
            <person name="Petersen C."/>
        </authorList>
    </citation>
    <scope>NUCLEOTIDE SEQUENCE</scope>
    <source>
        <strain evidence="2">IBT 29864</strain>
    </source>
</reference>
<dbReference type="AlphaFoldDB" id="A0A9W9SGK0"/>
<dbReference type="PANTHER" id="PTHR42923">
    <property type="entry name" value="PROTOPORPHYRINOGEN OXIDASE"/>
    <property type="match status" value="1"/>
</dbReference>
<dbReference type="GO" id="GO:0016491">
    <property type="term" value="F:oxidoreductase activity"/>
    <property type="evidence" value="ECO:0007669"/>
    <property type="project" value="TreeGrafter"/>
</dbReference>
<feature type="chain" id="PRO_5040849141" description="Amine oxidase domain-containing protein" evidence="1">
    <location>
        <begin position="20"/>
        <end position="466"/>
    </location>
</feature>
<reference evidence="2" key="2">
    <citation type="journal article" date="2023" name="IMA Fungus">
        <title>Comparative genomic study of the Penicillium genus elucidates a diverse pangenome and 15 lateral gene transfer events.</title>
        <authorList>
            <person name="Petersen C."/>
            <person name="Sorensen T."/>
            <person name="Nielsen M.R."/>
            <person name="Sondergaard T.E."/>
            <person name="Sorensen J.L."/>
            <person name="Fitzpatrick D.A."/>
            <person name="Frisvad J.C."/>
            <person name="Nielsen K.L."/>
        </authorList>
    </citation>
    <scope>NUCLEOTIDE SEQUENCE</scope>
    <source>
        <strain evidence="2">IBT 29864</strain>
    </source>
</reference>
<dbReference type="InterPro" id="IPR050464">
    <property type="entry name" value="Zeta_carotene_desat/Oxidored"/>
</dbReference>
<keyword evidence="3" id="KW-1185">Reference proteome</keyword>
<dbReference type="PANTHER" id="PTHR42923:SF26">
    <property type="entry name" value="FMN REDUCTASE LOT6, PUTATIVE (AFU_ORTHOLOGUE AFUA_7G06600)-RELATED"/>
    <property type="match status" value="1"/>
</dbReference>
<dbReference type="EMBL" id="JAPZBS010000004">
    <property type="protein sequence ID" value="KAJ5378232.1"/>
    <property type="molecule type" value="Genomic_DNA"/>
</dbReference>
<dbReference type="Proteomes" id="UP001147782">
    <property type="component" value="Unassembled WGS sequence"/>
</dbReference>
<evidence type="ECO:0008006" key="4">
    <source>
        <dbReference type="Google" id="ProtNLM"/>
    </source>
</evidence>
<evidence type="ECO:0000256" key="1">
    <source>
        <dbReference type="SAM" id="SignalP"/>
    </source>
</evidence>
<comment type="caution">
    <text evidence="2">The sequence shown here is derived from an EMBL/GenBank/DDBJ whole genome shotgun (WGS) entry which is preliminary data.</text>
</comment>
<feature type="signal peptide" evidence="1">
    <location>
        <begin position="1"/>
        <end position="19"/>
    </location>
</feature>
<sequence length="466" mass="51650">MGIIPSLFLAFSGVTVVASNVVYSFDATQYDARDVIVRDIAVIGGGSSGTYGAVNLHAMGQSVILVEKEALLGGHINTYTDPTTGVTVDYGVQAFWNSTTTWDYFELLGISGEAYSIAPLTNVFYDFSTGAPVTVQIANNFTAYAQQLDNYPYLANSWDLPNPLPEDLVLPFQNFVTKYNLVNMAYTIYFYSQGLTNFLQQLTINVFKMFDSTLLSGLTGHDVVPPNHNNKLIFEMALEKLGPSNVLLSSTIVAAQRPPNVPGVLLIAKTPNGDKLIRVSKLLISIPPLLENMRSFDLNDMEKSIFSQWTYSSYYTMLVNNTGLPSGYRFMNANSSSATFNIPELPAPYQVTESRILGLWYVWYGSPTPLTQDEVQEDVLKVIKRLQQAILSNESPGPSPEFVEFRSHTPFKLEPSKENLENGFYNNLNGLQGERNTWYTGAAFISQASGILWNYTHSLLPEIVGK</sequence>
<dbReference type="SUPFAM" id="SSF51905">
    <property type="entry name" value="FAD/NAD(P)-binding domain"/>
    <property type="match status" value="1"/>
</dbReference>
<dbReference type="Pfam" id="PF13450">
    <property type="entry name" value="NAD_binding_8"/>
    <property type="match status" value="1"/>
</dbReference>
<dbReference type="Gene3D" id="3.30.70.1990">
    <property type="match status" value="1"/>
</dbReference>
<dbReference type="OrthoDB" id="68575at2759"/>
<accession>A0A9W9SGK0</accession>
<keyword evidence="1" id="KW-0732">Signal</keyword>
<proteinExistence type="predicted"/>
<gene>
    <name evidence="2" type="ORF">N7496_005641</name>
</gene>
<protein>
    <recommendedName>
        <fullName evidence="4">Amine oxidase domain-containing protein</fullName>
    </recommendedName>
</protein>
<dbReference type="InterPro" id="IPR036188">
    <property type="entry name" value="FAD/NAD-bd_sf"/>
</dbReference>